<keyword evidence="1" id="KW-0732">Signal</keyword>
<sequence>MKKAMIALVASLMMNGVDVQANEAVEKKNLIVTQEVTVKQVVDKYIEAAGGIDKVKAINNMEMNMETEIQGMTLVIKAVTDQENHRLLNLTKMNGNQVAKTVIKDNKGKVVSMGQEQDLTEDQLNSMKSQTFVFPELFYEELGYEVSYGGTEEVAGESAHKLLLKDASGVETSEFYSVESGLKLKTESEAAGTVSYKDYMEVDGIMVPSKMVIANSMMPAPMEAKITSVVFNQELDSTIFEF</sequence>
<evidence type="ECO:0000313" key="2">
    <source>
        <dbReference type="EMBL" id="GGF51239.1"/>
    </source>
</evidence>
<accession>A0ABQ1VBA6</accession>
<evidence type="ECO:0008006" key="4">
    <source>
        <dbReference type="Google" id="ProtNLM"/>
    </source>
</evidence>
<reference evidence="3" key="1">
    <citation type="journal article" date="2019" name="Int. J. Syst. Evol. Microbiol.">
        <title>The Global Catalogue of Microorganisms (GCM) 10K type strain sequencing project: providing services to taxonomists for standard genome sequencing and annotation.</title>
        <authorList>
            <consortium name="The Broad Institute Genomics Platform"/>
            <consortium name="The Broad Institute Genome Sequencing Center for Infectious Disease"/>
            <person name="Wu L."/>
            <person name="Ma J."/>
        </authorList>
    </citation>
    <scope>NUCLEOTIDE SEQUENCE [LARGE SCALE GENOMIC DNA]</scope>
    <source>
        <strain evidence="3">CGMCC 1.15407</strain>
    </source>
</reference>
<organism evidence="2 3">
    <name type="scientific">Echinicola rosea</name>
    <dbReference type="NCBI Taxonomy" id="1807691"/>
    <lineage>
        <taxon>Bacteria</taxon>
        <taxon>Pseudomonadati</taxon>
        <taxon>Bacteroidota</taxon>
        <taxon>Cytophagia</taxon>
        <taxon>Cytophagales</taxon>
        <taxon>Cyclobacteriaceae</taxon>
        <taxon>Echinicola</taxon>
    </lineage>
</organism>
<feature type="chain" id="PRO_5047285157" description="Outer membrane lipoprotein-sorting protein" evidence="1">
    <location>
        <begin position="22"/>
        <end position="242"/>
    </location>
</feature>
<evidence type="ECO:0000256" key="1">
    <source>
        <dbReference type="SAM" id="SignalP"/>
    </source>
</evidence>
<dbReference type="RefSeq" id="WP_229683552.1">
    <property type="nucleotide sequence ID" value="NZ_BMIU01000038.1"/>
</dbReference>
<evidence type="ECO:0000313" key="3">
    <source>
        <dbReference type="Proteomes" id="UP000647339"/>
    </source>
</evidence>
<dbReference type="Gene3D" id="2.50.20.10">
    <property type="entry name" value="Lipoprotein localisation LolA/LolB/LppX"/>
    <property type="match status" value="1"/>
</dbReference>
<keyword evidence="3" id="KW-1185">Reference proteome</keyword>
<dbReference type="EMBL" id="BMIU01000038">
    <property type="protein sequence ID" value="GGF51239.1"/>
    <property type="molecule type" value="Genomic_DNA"/>
</dbReference>
<feature type="signal peptide" evidence="1">
    <location>
        <begin position="1"/>
        <end position="21"/>
    </location>
</feature>
<gene>
    <name evidence="2" type="ORF">GCM10011339_44750</name>
</gene>
<name>A0ABQ1VBA6_9BACT</name>
<comment type="caution">
    <text evidence="2">The sequence shown here is derived from an EMBL/GenBank/DDBJ whole genome shotgun (WGS) entry which is preliminary data.</text>
</comment>
<protein>
    <recommendedName>
        <fullName evidence="4">Outer membrane lipoprotein-sorting protein</fullName>
    </recommendedName>
</protein>
<proteinExistence type="predicted"/>
<dbReference type="Proteomes" id="UP000647339">
    <property type="component" value="Unassembled WGS sequence"/>
</dbReference>